<keyword evidence="2" id="KW-1185">Reference proteome</keyword>
<dbReference type="EMBL" id="JABFAF010000005">
    <property type="protein sequence ID" value="MBA0856496.1"/>
    <property type="molecule type" value="Genomic_DNA"/>
</dbReference>
<dbReference type="Proteomes" id="UP000593576">
    <property type="component" value="Unassembled WGS sequence"/>
</dbReference>
<sequence>MWWSGGNGQSAEDDKPDWVIEKKRDRLDQRKRTVCSTSSENAFSIERERIAFLDFRDGLKDRSAWLSSWVGKDCCLEKAAINRIFLILLSQKEEREIIFPFCKNQEIGSSRKKNAWLINNSLLDLQPTQSNINAPDLCNEMCLFIYLLTRNGSRGEQTLGEHSRMESCMLRSGRMHAPEKESIHSLPIGWTIVEYISYPLSGWAVKVEEGQSLIFKTKELYGGKLSVVPGSLVAGSSRTTRIIS</sequence>
<dbReference type="OrthoDB" id="1000717at2759"/>
<proteinExistence type="predicted"/>
<evidence type="ECO:0000313" key="1">
    <source>
        <dbReference type="EMBL" id="MBA0856496.1"/>
    </source>
</evidence>
<name>A0A7J9LD35_GOSSC</name>
<organism evidence="1 2">
    <name type="scientific">Gossypium schwendimanii</name>
    <name type="common">Cotton</name>
    <dbReference type="NCBI Taxonomy" id="34291"/>
    <lineage>
        <taxon>Eukaryota</taxon>
        <taxon>Viridiplantae</taxon>
        <taxon>Streptophyta</taxon>
        <taxon>Embryophyta</taxon>
        <taxon>Tracheophyta</taxon>
        <taxon>Spermatophyta</taxon>
        <taxon>Magnoliopsida</taxon>
        <taxon>eudicotyledons</taxon>
        <taxon>Gunneridae</taxon>
        <taxon>Pentapetalae</taxon>
        <taxon>rosids</taxon>
        <taxon>malvids</taxon>
        <taxon>Malvales</taxon>
        <taxon>Malvaceae</taxon>
        <taxon>Malvoideae</taxon>
        <taxon>Gossypium</taxon>
    </lineage>
</organism>
<evidence type="ECO:0000313" key="2">
    <source>
        <dbReference type="Proteomes" id="UP000593576"/>
    </source>
</evidence>
<dbReference type="AlphaFoldDB" id="A0A7J9LD35"/>
<protein>
    <submittedName>
        <fullName evidence="1">Uncharacterized protein</fullName>
    </submittedName>
</protein>
<comment type="caution">
    <text evidence="1">The sequence shown here is derived from an EMBL/GenBank/DDBJ whole genome shotgun (WGS) entry which is preliminary data.</text>
</comment>
<reference evidence="1 2" key="1">
    <citation type="journal article" date="2019" name="Genome Biol. Evol.">
        <title>Insights into the evolution of the New World diploid cottons (Gossypium, subgenus Houzingenia) based on genome sequencing.</title>
        <authorList>
            <person name="Grover C.E."/>
            <person name="Arick M.A. 2nd"/>
            <person name="Thrash A."/>
            <person name="Conover J.L."/>
            <person name="Sanders W.S."/>
            <person name="Peterson D.G."/>
            <person name="Frelichowski J.E."/>
            <person name="Scheffler J.A."/>
            <person name="Scheffler B.E."/>
            <person name="Wendel J.F."/>
        </authorList>
    </citation>
    <scope>NUCLEOTIDE SEQUENCE [LARGE SCALE GENOMIC DNA]</scope>
    <source>
        <strain evidence="1">1</strain>
        <tissue evidence="1">Leaf</tissue>
    </source>
</reference>
<accession>A0A7J9LD35</accession>
<gene>
    <name evidence="1" type="ORF">Goshw_029331</name>
</gene>